<evidence type="ECO:0000259" key="1">
    <source>
        <dbReference type="Pfam" id="PF04991"/>
    </source>
</evidence>
<name>A0A815HSU0_9BILA</name>
<dbReference type="GO" id="GO:0009100">
    <property type="term" value="P:glycoprotein metabolic process"/>
    <property type="evidence" value="ECO:0007669"/>
    <property type="project" value="UniProtKB-ARBA"/>
</dbReference>
<dbReference type="Pfam" id="PF04991">
    <property type="entry name" value="LicD"/>
    <property type="match status" value="1"/>
</dbReference>
<comment type="caution">
    <text evidence="2">The sequence shown here is derived from an EMBL/GenBank/DDBJ whole genome shotgun (WGS) entry which is preliminary data.</text>
</comment>
<feature type="domain" description="LicD/FKTN/FKRP nucleotidyltransferase" evidence="1">
    <location>
        <begin position="210"/>
        <end position="301"/>
    </location>
</feature>
<dbReference type="PANTHER" id="PTHR43404">
    <property type="entry name" value="LIPOPOLYSACCHARIDE CHOLINEPHOSPHOTRANSFERASE LICD"/>
    <property type="match status" value="1"/>
</dbReference>
<gene>
    <name evidence="2" type="ORF">GPM918_LOCUS31167</name>
    <name evidence="3" type="ORF">SRO942_LOCUS31801</name>
</gene>
<protein>
    <recommendedName>
        <fullName evidence="1">LicD/FKTN/FKRP nucleotidyltransferase domain-containing protein</fullName>
    </recommendedName>
</protein>
<dbReference type="EMBL" id="CAJOBC010067244">
    <property type="protein sequence ID" value="CAF4230660.1"/>
    <property type="molecule type" value="Genomic_DNA"/>
</dbReference>
<evidence type="ECO:0000313" key="4">
    <source>
        <dbReference type="Proteomes" id="UP000663829"/>
    </source>
</evidence>
<dbReference type="AlphaFoldDB" id="A0A815HSU0"/>
<dbReference type="EMBL" id="CAJNOQ010015164">
    <property type="protein sequence ID" value="CAF1356531.1"/>
    <property type="molecule type" value="Genomic_DNA"/>
</dbReference>
<dbReference type="PANTHER" id="PTHR43404:SF2">
    <property type="entry name" value="LIPOPOLYSACCHARIDE CHOLINEPHOSPHOTRANSFERASE LICD"/>
    <property type="match status" value="1"/>
</dbReference>
<dbReference type="Proteomes" id="UP000663829">
    <property type="component" value="Unassembled WGS sequence"/>
</dbReference>
<keyword evidence="4" id="KW-1185">Reference proteome</keyword>
<reference evidence="2" key="1">
    <citation type="submission" date="2021-02" db="EMBL/GenBank/DDBJ databases">
        <authorList>
            <person name="Nowell W R."/>
        </authorList>
    </citation>
    <scope>NUCLEOTIDE SEQUENCE</scope>
</reference>
<proteinExistence type="predicted"/>
<evidence type="ECO:0000313" key="3">
    <source>
        <dbReference type="EMBL" id="CAF4230660.1"/>
    </source>
</evidence>
<accession>A0A815HSU0</accession>
<dbReference type="OrthoDB" id="419198at2759"/>
<dbReference type="InterPro" id="IPR007074">
    <property type="entry name" value="LicD/FKTN/FKRP_NTP_transf"/>
</dbReference>
<dbReference type="InterPro" id="IPR052942">
    <property type="entry name" value="LPS_cholinephosphotransferase"/>
</dbReference>
<sequence length="419" mass="48223">MNASTTKHITATVSFRSLPTSTIMNVPISTMEHVTSTVPFRSLSTSTRMNVPISTTEHVTSTVPFRSLPTSTIMNVPISTMEHVTSTVPFRSLSTSTRMGISISTNSVPIYSMNNTKSTVTLLTSTTTYALRTYAALEILTQRESSYRHILNSTTIFELKQPKFSDNLADFQIPYFYSLWKDSPSLLPRALSPGEHDTTMSLIDVFQRLCNEHHITFMMSDGTLLGSWRHHDIIPYDDDVDFLVQYSNRERLFQILNESATAEGINVAFALSKVLKITFNNTGKARHVTWNWPFIDIWFYRENSTHIWYNNMEYYTIEKTLIFPLVLRPLAAKWLPSPRRPYGYFKSMIKDKSKEGDFENYCKNEGYNHRKELLYPTTGAECKKLKPYYPFVERSCSKVLCTEWLKLGNKTLYALQVQK</sequence>
<dbReference type="Proteomes" id="UP000681722">
    <property type="component" value="Unassembled WGS sequence"/>
</dbReference>
<organism evidence="2 4">
    <name type="scientific">Didymodactylos carnosus</name>
    <dbReference type="NCBI Taxonomy" id="1234261"/>
    <lineage>
        <taxon>Eukaryota</taxon>
        <taxon>Metazoa</taxon>
        <taxon>Spiralia</taxon>
        <taxon>Gnathifera</taxon>
        <taxon>Rotifera</taxon>
        <taxon>Eurotatoria</taxon>
        <taxon>Bdelloidea</taxon>
        <taxon>Philodinida</taxon>
        <taxon>Philodinidae</taxon>
        <taxon>Didymodactylos</taxon>
    </lineage>
</organism>
<evidence type="ECO:0000313" key="2">
    <source>
        <dbReference type="EMBL" id="CAF1356531.1"/>
    </source>
</evidence>